<dbReference type="Proteomes" id="UP001307849">
    <property type="component" value="Unassembled WGS sequence"/>
</dbReference>
<dbReference type="Pfam" id="PF13738">
    <property type="entry name" value="Pyr_redox_3"/>
    <property type="match status" value="1"/>
</dbReference>
<evidence type="ECO:0000313" key="5">
    <source>
        <dbReference type="Proteomes" id="UP001307849"/>
    </source>
</evidence>
<evidence type="ECO:0000256" key="1">
    <source>
        <dbReference type="ARBA" id="ARBA00022630"/>
    </source>
</evidence>
<dbReference type="Gene3D" id="3.50.50.60">
    <property type="entry name" value="FAD/NAD(P)-binding domain"/>
    <property type="match status" value="1"/>
</dbReference>
<dbReference type="SUPFAM" id="SSF51905">
    <property type="entry name" value="FAD/NAD(P)-binding domain"/>
    <property type="match status" value="2"/>
</dbReference>
<dbReference type="EMBL" id="JAVHJM010000004">
    <property type="protein sequence ID" value="KAK6515276.1"/>
    <property type="molecule type" value="Genomic_DNA"/>
</dbReference>
<dbReference type="AlphaFoldDB" id="A0AAN8RUL5"/>
<comment type="caution">
    <text evidence="4">The sequence shown here is derived from an EMBL/GenBank/DDBJ whole genome shotgun (WGS) entry which is preliminary data.</text>
</comment>
<keyword evidence="2" id="KW-0274">FAD</keyword>
<name>A0AAN8RUL5_9PEZI</name>
<protein>
    <recommendedName>
        <fullName evidence="6">FAD/NAD(P)-binding domain-containing protein</fullName>
    </recommendedName>
</protein>
<dbReference type="PANTHER" id="PTHR23023">
    <property type="entry name" value="DIMETHYLANILINE MONOOXYGENASE"/>
    <property type="match status" value="1"/>
</dbReference>
<reference evidence="4 5" key="1">
    <citation type="submission" date="2019-10" db="EMBL/GenBank/DDBJ databases">
        <authorList>
            <person name="Palmer J.M."/>
        </authorList>
    </citation>
    <scope>NUCLEOTIDE SEQUENCE [LARGE SCALE GENOMIC DNA]</scope>
    <source>
        <strain evidence="4 5">TWF506</strain>
    </source>
</reference>
<dbReference type="InterPro" id="IPR036188">
    <property type="entry name" value="FAD/NAD-bd_sf"/>
</dbReference>
<evidence type="ECO:0000256" key="2">
    <source>
        <dbReference type="ARBA" id="ARBA00022827"/>
    </source>
</evidence>
<keyword evidence="1" id="KW-0285">Flavoprotein</keyword>
<sequence length="602" mass="68154">MEGLHGQCPSTGPSPYNEKFDLLIIGAGIYGLYTAKTFLTICPTINLLVVDSLPSIGGVWSKERVYPGLRLQHHSKFFEFSELRYEDVPEIEMDYNDRGYISGYSWCQYFQAWAEKVGVMKYIRLNTTVNQVTRQGGEDYLWKCQIGDDADDNHNYILSKKLIVATGISSFPRYPELDYSKFSGPVMHHRYFGERYEELVSESVKEVVVYGASKSGLDAVMQLTEMGKKVKWVIRKEGRGPPWLVDLKGSRSDLILMRIINAIAPAAYQDDGFSGLHYAFKQTFLGKKFQKYAFDKFGELVRKSYKLDDAQVDEILVPMVPEHSVLWNYNISGTDNYDTSLYDRIRSKQIEVIRETITSLEGTNITLVSGESFTTDAVIFATGFKTTIQFFSEDLSMRIGLPSTKYTEEYLGKWGHLEAEADKRVYKANPVLLSAPKPPPYFLSDPAAGKLRLYHHIIPTDPEFLDGSLVILGSFSAASTLQSAMILSLWAAVYMFGKMELPPQDEMEKVAAYEIRMHQIRSPGMVNDLPWVSFDFVAFSTMMLKELGLNPWRKKGWYDELLQAYTCHDYGDLAKEWVELHGTVENPGGPSSVLAGSISTEV</sequence>
<keyword evidence="5" id="KW-1185">Reference proteome</keyword>
<evidence type="ECO:0000256" key="3">
    <source>
        <dbReference type="ARBA" id="ARBA00023002"/>
    </source>
</evidence>
<dbReference type="GO" id="GO:0016491">
    <property type="term" value="F:oxidoreductase activity"/>
    <property type="evidence" value="ECO:0007669"/>
    <property type="project" value="UniProtKB-KW"/>
</dbReference>
<accession>A0AAN8RUL5</accession>
<evidence type="ECO:0008006" key="6">
    <source>
        <dbReference type="Google" id="ProtNLM"/>
    </source>
</evidence>
<evidence type="ECO:0000313" key="4">
    <source>
        <dbReference type="EMBL" id="KAK6515276.1"/>
    </source>
</evidence>
<organism evidence="4 5">
    <name type="scientific">Arthrobotrys conoides</name>
    <dbReference type="NCBI Taxonomy" id="74498"/>
    <lineage>
        <taxon>Eukaryota</taxon>
        <taxon>Fungi</taxon>
        <taxon>Dikarya</taxon>
        <taxon>Ascomycota</taxon>
        <taxon>Pezizomycotina</taxon>
        <taxon>Orbiliomycetes</taxon>
        <taxon>Orbiliales</taxon>
        <taxon>Orbiliaceae</taxon>
        <taxon>Arthrobotrys</taxon>
    </lineage>
</organism>
<proteinExistence type="predicted"/>
<gene>
    <name evidence="4" type="ORF">TWF506_007620</name>
</gene>
<dbReference type="InterPro" id="IPR050346">
    <property type="entry name" value="FMO-like"/>
</dbReference>
<keyword evidence="3" id="KW-0560">Oxidoreductase</keyword>